<sequence length="88" mass="10126">MASASVFLFFFFFLCCGYSIGENFCCKGESLEFVGEFTGRLFILCDCPCFKLSFPEPLIISRGKEHLPLLEESINLIWLRYDRSISCE</sequence>
<proteinExistence type="predicted"/>
<accession>A0A224Y2E8</accession>
<keyword evidence="1" id="KW-0732">Signal</keyword>
<name>A0A224Y2E8_9HEMI</name>
<evidence type="ECO:0000313" key="2">
    <source>
        <dbReference type="EMBL" id="JAW15250.1"/>
    </source>
</evidence>
<organism evidence="2">
    <name type="scientific">Panstrongylus lignarius</name>
    <dbReference type="NCBI Taxonomy" id="156445"/>
    <lineage>
        <taxon>Eukaryota</taxon>
        <taxon>Metazoa</taxon>
        <taxon>Ecdysozoa</taxon>
        <taxon>Arthropoda</taxon>
        <taxon>Hexapoda</taxon>
        <taxon>Insecta</taxon>
        <taxon>Pterygota</taxon>
        <taxon>Neoptera</taxon>
        <taxon>Paraneoptera</taxon>
        <taxon>Hemiptera</taxon>
        <taxon>Heteroptera</taxon>
        <taxon>Panheteroptera</taxon>
        <taxon>Cimicomorpha</taxon>
        <taxon>Reduviidae</taxon>
        <taxon>Triatominae</taxon>
        <taxon>Panstrongylus</taxon>
    </lineage>
</organism>
<reference evidence="2" key="1">
    <citation type="journal article" date="2018" name="PLoS Negl. Trop. Dis.">
        <title>An insight into the salivary gland and fat body transcriptome of Panstrongylus lignarius (Hemiptera: Heteroptera), the main vector of Chagas disease in Peru.</title>
        <authorList>
            <person name="Nevoa J.C."/>
            <person name="Mendes M.T."/>
            <person name="da Silva M.V."/>
            <person name="Soares S.C."/>
            <person name="Oliveira C.J.F."/>
            <person name="Ribeiro J.M.C."/>
        </authorList>
    </citation>
    <scope>NUCLEOTIDE SEQUENCE</scope>
</reference>
<evidence type="ECO:0000256" key="1">
    <source>
        <dbReference type="SAM" id="SignalP"/>
    </source>
</evidence>
<dbReference type="EMBL" id="GFTR01001176">
    <property type="protein sequence ID" value="JAW15250.1"/>
    <property type="molecule type" value="Transcribed_RNA"/>
</dbReference>
<feature type="signal peptide" evidence="1">
    <location>
        <begin position="1"/>
        <end position="21"/>
    </location>
</feature>
<feature type="chain" id="PRO_5012036300" evidence="1">
    <location>
        <begin position="22"/>
        <end position="88"/>
    </location>
</feature>
<protein>
    <submittedName>
        <fullName evidence="2">Putative secreted protein</fullName>
    </submittedName>
</protein>
<dbReference type="AlphaFoldDB" id="A0A224Y2E8"/>